<evidence type="ECO:0000256" key="3">
    <source>
        <dbReference type="ARBA" id="ARBA00022737"/>
    </source>
</evidence>
<dbReference type="Gene3D" id="1.10.10.10">
    <property type="entry name" value="Winged helix-like DNA-binding domain superfamily/Winged helix DNA-binding domain"/>
    <property type="match status" value="1"/>
</dbReference>
<evidence type="ECO:0000256" key="6">
    <source>
        <dbReference type="ARBA" id="ARBA00022840"/>
    </source>
</evidence>
<evidence type="ECO:0000259" key="9">
    <source>
        <dbReference type="Pfam" id="PF23598"/>
    </source>
</evidence>
<evidence type="ECO:0000313" key="12">
    <source>
        <dbReference type="Proteomes" id="UP001293254"/>
    </source>
</evidence>
<keyword evidence="3" id="KW-0677">Repeat</keyword>
<evidence type="ECO:0000313" key="11">
    <source>
        <dbReference type="EMBL" id="KAK4426595.1"/>
    </source>
</evidence>
<dbReference type="GO" id="GO:0043531">
    <property type="term" value="F:ADP binding"/>
    <property type="evidence" value="ECO:0007669"/>
    <property type="project" value="InterPro"/>
</dbReference>
<organism evidence="11 12">
    <name type="scientific">Sesamum alatum</name>
    <dbReference type="NCBI Taxonomy" id="300844"/>
    <lineage>
        <taxon>Eukaryota</taxon>
        <taxon>Viridiplantae</taxon>
        <taxon>Streptophyta</taxon>
        <taxon>Embryophyta</taxon>
        <taxon>Tracheophyta</taxon>
        <taxon>Spermatophyta</taxon>
        <taxon>Magnoliopsida</taxon>
        <taxon>eudicotyledons</taxon>
        <taxon>Gunneridae</taxon>
        <taxon>Pentapetalae</taxon>
        <taxon>asterids</taxon>
        <taxon>lamiids</taxon>
        <taxon>Lamiales</taxon>
        <taxon>Pedaliaceae</taxon>
        <taxon>Sesamum</taxon>
    </lineage>
</organism>
<feature type="domain" description="R13L1/DRL21-like LRR repeat region" evidence="10">
    <location>
        <begin position="574"/>
        <end position="699"/>
    </location>
</feature>
<dbReference type="Pfam" id="PF23559">
    <property type="entry name" value="WHD_DRP"/>
    <property type="match status" value="1"/>
</dbReference>
<protein>
    <submittedName>
        <fullName evidence="11">Disease resistance protein RGA1</fullName>
    </submittedName>
</protein>
<dbReference type="InterPro" id="IPR002182">
    <property type="entry name" value="NB-ARC"/>
</dbReference>
<dbReference type="PRINTS" id="PR00364">
    <property type="entry name" value="DISEASERSIST"/>
</dbReference>
<comment type="similarity">
    <text evidence="1">Belongs to the disease resistance NB-LRR family.</text>
</comment>
<keyword evidence="4" id="KW-0547">Nucleotide-binding</keyword>
<evidence type="ECO:0000259" key="8">
    <source>
        <dbReference type="Pfam" id="PF23559"/>
    </source>
</evidence>
<dbReference type="Gene3D" id="3.80.10.10">
    <property type="entry name" value="Ribonuclease Inhibitor"/>
    <property type="match status" value="3"/>
</dbReference>
<feature type="domain" description="NB-ARC" evidence="7">
    <location>
        <begin position="130"/>
        <end position="235"/>
    </location>
</feature>
<reference evidence="11" key="2">
    <citation type="journal article" date="2024" name="Plant">
        <title>Genomic evolution and insights into agronomic trait innovations of Sesamum species.</title>
        <authorList>
            <person name="Miao H."/>
            <person name="Wang L."/>
            <person name="Qu L."/>
            <person name="Liu H."/>
            <person name="Sun Y."/>
            <person name="Le M."/>
            <person name="Wang Q."/>
            <person name="Wei S."/>
            <person name="Zheng Y."/>
            <person name="Lin W."/>
            <person name="Duan Y."/>
            <person name="Cao H."/>
            <person name="Xiong S."/>
            <person name="Wang X."/>
            <person name="Wei L."/>
            <person name="Li C."/>
            <person name="Ma Q."/>
            <person name="Ju M."/>
            <person name="Zhao R."/>
            <person name="Li G."/>
            <person name="Mu C."/>
            <person name="Tian Q."/>
            <person name="Mei H."/>
            <person name="Zhang T."/>
            <person name="Gao T."/>
            <person name="Zhang H."/>
        </authorList>
    </citation>
    <scope>NUCLEOTIDE SEQUENCE</scope>
    <source>
        <strain evidence="11">3651</strain>
    </source>
</reference>
<reference evidence="11" key="1">
    <citation type="submission" date="2020-06" db="EMBL/GenBank/DDBJ databases">
        <authorList>
            <person name="Li T."/>
            <person name="Hu X."/>
            <person name="Zhang T."/>
            <person name="Song X."/>
            <person name="Zhang H."/>
            <person name="Dai N."/>
            <person name="Sheng W."/>
            <person name="Hou X."/>
            <person name="Wei L."/>
        </authorList>
    </citation>
    <scope>NUCLEOTIDE SEQUENCE</scope>
    <source>
        <strain evidence="11">3651</strain>
        <tissue evidence="11">Leaf</tissue>
    </source>
</reference>
<dbReference type="FunFam" id="1.10.10.10:FF:000322">
    <property type="entry name" value="Probable disease resistance protein At1g63360"/>
    <property type="match status" value="1"/>
</dbReference>
<name>A0AAE1YAA6_9LAMI</name>
<evidence type="ECO:0000259" key="10">
    <source>
        <dbReference type="Pfam" id="PF25019"/>
    </source>
</evidence>
<dbReference type="GO" id="GO:0005524">
    <property type="term" value="F:ATP binding"/>
    <property type="evidence" value="ECO:0007669"/>
    <property type="project" value="UniProtKB-KW"/>
</dbReference>
<comment type="caution">
    <text evidence="11">The sequence shown here is derived from an EMBL/GenBank/DDBJ whole genome shotgun (WGS) entry which is preliminary data.</text>
</comment>
<dbReference type="InterPro" id="IPR058922">
    <property type="entry name" value="WHD_DRP"/>
</dbReference>
<evidence type="ECO:0000256" key="4">
    <source>
        <dbReference type="ARBA" id="ARBA00022741"/>
    </source>
</evidence>
<proteinExistence type="inferred from homology"/>
<dbReference type="InterPro" id="IPR032675">
    <property type="entry name" value="LRR_dom_sf"/>
</dbReference>
<dbReference type="Pfam" id="PF00931">
    <property type="entry name" value="NB-ARC"/>
    <property type="match status" value="1"/>
</dbReference>
<evidence type="ECO:0000256" key="1">
    <source>
        <dbReference type="ARBA" id="ARBA00008894"/>
    </source>
</evidence>
<feature type="domain" description="Disease resistance R13L4/SHOC-2-like LRR" evidence="9">
    <location>
        <begin position="810"/>
        <end position="995"/>
    </location>
</feature>
<dbReference type="InterPro" id="IPR036388">
    <property type="entry name" value="WH-like_DNA-bd_sf"/>
</dbReference>
<keyword evidence="5" id="KW-0611">Plant defense</keyword>
<keyword evidence="6" id="KW-0067">ATP-binding</keyword>
<gene>
    <name evidence="11" type="ORF">Salat_1428100</name>
</gene>
<dbReference type="EMBL" id="JACGWO010000005">
    <property type="protein sequence ID" value="KAK4426595.1"/>
    <property type="molecule type" value="Genomic_DNA"/>
</dbReference>
<dbReference type="SUPFAM" id="SSF52047">
    <property type="entry name" value="RNI-like"/>
    <property type="match status" value="1"/>
</dbReference>
<dbReference type="Gene3D" id="1.10.8.430">
    <property type="entry name" value="Helical domain of apoptotic protease-activating factors"/>
    <property type="match status" value="1"/>
</dbReference>
<feature type="domain" description="Disease resistance protein winged helix" evidence="8">
    <location>
        <begin position="318"/>
        <end position="388"/>
    </location>
</feature>
<dbReference type="Proteomes" id="UP001293254">
    <property type="component" value="Unassembled WGS sequence"/>
</dbReference>
<dbReference type="GO" id="GO:0006952">
    <property type="term" value="P:defense response"/>
    <property type="evidence" value="ECO:0007669"/>
    <property type="project" value="UniProtKB-KW"/>
</dbReference>
<dbReference type="SUPFAM" id="SSF52540">
    <property type="entry name" value="P-loop containing nucleoside triphosphate hydrolases"/>
    <property type="match status" value="1"/>
</dbReference>
<dbReference type="Gene3D" id="3.40.50.300">
    <property type="entry name" value="P-loop containing nucleotide triphosphate hydrolases"/>
    <property type="match status" value="1"/>
</dbReference>
<dbReference type="PANTHER" id="PTHR36766">
    <property type="entry name" value="PLANT BROAD-SPECTRUM MILDEW RESISTANCE PROTEIN RPW8"/>
    <property type="match status" value="1"/>
</dbReference>
<dbReference type="InterPro" id="IPR056789">
    <property type="entry name" value="LRR_R13L1-DRL21"/>
</dbReference>
<dbReference type="InterPro" id="IPR042197">
    <property type="entry name" value="Apaf_helical"/>
</dbReference>
<evidence type="ECO:0000256" key="5">
    <source>
        <dbReference type="ARBA" id="ARBA00022821"/>
    </source>
</evidence>
<accession>A0AAE1YAA6</accession>
<keyword evidence="2" id="KW-0433">Leucine-rich repeat</keyword>
<dbReference type="Pfam" id="PF25019">
    <property type="entry name" value="LRR_R13L1-DRL21"/>
    <property type="match status" value="1"/>
</dbReference>
<dbReference type="Pfam" id="PF23598">
    <property type="entry name" value="LRR_14"/>
    <property type="match status" value="1"/>
</dbReference>
<evidence type="ECO:0000256" key="2">
    <source>
        <dbReference type="ARBA" id="ARBA00022614"/>
    </source>
</evidence>
<dbReference type="AlphaFoldDB" id="A0AAE1YAA6"/>
<evidence type="ECO:0000259" key="7">
    <source>
        <dbReference type="Pfam" id="PF00931"/>
    </source>
</evidence>
<sequence length="1097" mass="124758">MEDGIVSGVVQTVLQIFSSAALQEIGALWGLKNDLQSLESTLCTKLKHAAYDAENVLDRVATEGLKRRADSGRGDGVVENRFGESFDSRQTSSLVNELHIYGRNEEKEMIMEKMLDAVRDQDDLSVYARLVKAIIESIDGGVCNNSELDPLQRRLQERLRGKRFFLVLDDVWNENHELWDRLKEVLRCGSKGSVLMVTTRIEKVALTVATIGVHQIGYLSEDDSWSLFRQRAFTNGDADENLVAIGKVIVKKCGGVPLAIKALGNLMRFKSHESEWLAIKESEIWQLPDDENGILPALRLSYYNLAPAMRQCFAYCCLFPKDYEMEKKQLIQLWMANGFVPSQGQSDLNLTGHFIFNELVCRSFLQDVKTNFMGEVICKMHDLMHDLATFVMGHETYILKKVIKIPKTVRHLFLDLDRPEINDSKGNKVKFALDGSLRSFIVPYGGLTSKEIISFFVSKQQYLRAMHVPYCDNIENLRNSFCKLEHLRYLVISCRNFKRLPESLTHLVNLQTLKLMESSWLLELRRGLKVMKNLWFLEMDYHASLLCTPPGLGDLIHLHELSIFIVGEDASHQIDQLKDLNLGGSLTIKGLENVSNAADATRANLMTKNNLTSLSLVWTNEINNNSTEHYEEVLQGLQPHHNLGKISIRSYQGLRFPNWKSTLDFENLKEVILGNCRRCEHLPQLRKLPSLTKLKLDSMDVVKCLDVDFHGHRECVFPTLEELRITNIPNLEEWKIGNSFPCLQDLIIERCPKLSTMPFLPTLKSLSIDESSATVLGSLSCLTSLTSLSLYKFKDLDAFPGDFPQDLKNLEIIDSSIRTISNVLDGLSALKTLSLRNCSNLESLAEEFKNLNSLEHLEIIRILHLRETESVVRAPEKGNSLQYLDLCWLPKMEHLPESMQLFKALSKLTIVNCEGLCSLPHWLGSLQSLSELDIIDCEKLNSLPDGFNSLKSLRELEISGCPQLEKRCKKPMGEDWPKISHIPNIYIDGEHYYLSIFCKVIAPCMLPFSAERSTEPRIQMQTAKLLKLALHYQNFVPRLPQSGMVSKTARSRHCSELGQLGEESGRRKWYPKVVLEYSGREVASYGCRTLYPIVHKS</sequence>
<dbReference type="InterPro" id="IPR055414">
    <property type="entry name" value="LRR_R13L4/SHOC2-like"/>
</dbReference>
<dbReference type="InterPro" id="IPR027417">
    <property type="entry name" value="P-loop_NTPase"/>
</dbReference>
<dbReference type="SUPFAM" id="SSF52058">
    <property type="entry name" value="L domain-like"/>
    <property type="match status" value="1"/>
</dbReference>
<dbReference type="PANTHER" id="PTHR36766:SF47">
    <property type="entry name" value="NB-ARC DOMAIN-CONTAINING PROTEIN"/>
    <property type="match status" value="1"/>
</dbReference>
<keyword evidence="12" id="KW-1185">Reference proteome</keyword>